<name>A0A4R7W2U4_9PSEU</name>
<organism evidence="2 3">
    <name type="scientific">Actinophytocola oryzae</name>
    <dbReference type="NCBI Taxonomy" id="502181"/>
    <lineage>
        <taxon>Bacteria</taxon>
        <taxon>Bacillati</taxon>
        <taxon>Actinomycetota</taxon>
        <taxon>Actinomycetes</taxon>
        <taxon>Pseudonocardiales</taxon>
        <taxon>Pseudonocardiaceae</taxon>
    </lineage>
</organism>
<sequence>MRIRVALVALALFFAGAPAAVADPVWAPQVNDVKEKLETDCGQAWFWSGRTAGVSVRAYAENAAAKNDGYTLAAKLKEQQIPEPTTDQGWREYSKYFAQGAKCEAFAVVGEDLRPGNIWEEVEYPTLKANPLVAYVWRVDTRTDEACVLWQKPTMPDQDCFTVDK</sequence>
<protein>
    <submittedName>
        <fullName evidence="2">Uncharacterized protein</fullName>
    </submittedName>
</protein>
<dbReference type="EMBL" id="SOCP01000002">
    <property type="protein sequence ID" value="TDV56465.1"/>
    <property type="molecule type" value="Genomic_DNA"/>
</dbReference>
<accession>A0A4R7W2U4</accession>
<feature type="chain" id="PRO_5020506154" evidence="1">
    <location>
        <begin position="23"/>
        <end position="165"/>
    </location>
</feature>
<keyword evidence="1" id="KW-0732">Signal</keyword>
<evidence type="ECO:0000313" key="2">
    <source>
        <dbReference type="EMBL" id="TDV56465.1"/>
    </source>
</evidence>
<dbReference type="OrthoDB" id="4745173at2"/>
<proteinExistence type="predicted"/>
<keyword evidence="3" id="KW-1185">Reference proteome</keyword>
<dbReference type="AlphaFoldDB" id="A0A4R7W2U4"/>
<comment type="caution">
    <text evidence="2">The sequence shown here is derived from an EMBL/GenBank/DDBJ whole genome shotgun (WGS) entry which is preliminary data.</text>
</comment>
<evidence type="ECO:0000256" key="1">
    <source>
        <dbReference type="SAM" id="SignalP"/>
    </source>
</evidence>
<evidence type="ECO:0000313" key="3">
    <source>
        <dbReference type="Proteomes" id="UP000294927"/>
    </source>
</evidence>
<dbReference type="SUPFAM" id="SSF52309">
    <property type="entry name" value="N-(deoxy)ribosyltransferase-like"/>
    <property type="match status" value="1"/>
</dbReference>
<feature type="signal peptide" evidence="1">
    <location>
        <begin position="1"/>
        <end position="22"/>
    </location>
</feature>
<dbReference type="Proteomes" id="UP000294927">
    <property type="component" value="Unassembled WGS sequence"/>
</dbReference>
<gene>
    <name evidence="2" type="ORF">CLV71_102532</name>
</gene>
<reference evidence="2 3" key="1">
    <citation type="submission" date="2019-03" db="EMBL/GenBank/DDBJ databases">
        <title>Genomic Encyclopedia of Archaeal and Bacterial Type Strains, Phase II (KMG-II): from individual species to whole genera.</title>
        <authorList>
            <person name="Goeker M."/>
        </authorList>
    </citation>
    <scope>NUCLEOTIDE SEQUENCE [LARGE SCALE GENOMIC DNA]</scope>
    <source>
        <strain evidence="2 3">DSM 45499</strain>
    </source>
</reference>
<dbReference type="RefSeq" id="WP_133901704.1">
    <property type="nucleotide sequence ID" value="NZ_SOCP01000002.1"/>
</dbReference>